<dbReference type="Pfam" id="PF09359">
    <property type="entry name" value="VTC"/>
    <property type="match status" value="1"/>
</dbReference>
<feature type="region of interest" description="Disordered" evidence="6">
    <location>
        <begin position="1261"/>
        <end position="1333"/>
    </location>
</feature>
<feature type="transmembrane region" description="Helical" evidence="7">
    <location>
        <begin position="1422"/>
        <end position="1442"/>
    </location>
</feature>
<dbReference type="InterPro" id="IPR042267">
    <property type="entry name" value="VTC_sf"/>
</dbReference>
<evidence type="ECO:0000256" key="5">
    <source>
        <dbReference type="ARBA" id="ARBA00023136"/>
    </source>
</evidence>
<evidence type="ECO:0000259" key="8">
    <source>
        <dbReference type="PROSITE" id="PS51382"/>
    </source>
</evidence>
<evidence type="ECO:0000256" key="2">
    <source>
        <dbReference type="ARBA" id="ARBA00022554"/>
    </source>
</evidence>
<dbReference type="STRING" id="930090.W6Z352"/>
<gene>
    <name evidence="9" type="ORF">COCMIDRAFT_98951</name>
</gene>
<dbReference type="Gene3D" id="3.20.100.30">
    <property type="entry name" value="VTC, catalytic tunnel domain"/>
    <property type="match status" value="1"/>
</dbReference>
<evidence type="ECO:0000313" key="9">
    <source>
        <dbReference type="EMBL" id="EUC44153.1"/>
    </source>
</evidence>
<protein>
    <recommendedName>
        <fullName evidence="8">SPX domain-containing protein</fullName>
    </recommendedName>
</protein>
<accession>W6Z352</accession>
<evidence type="ECO:0000256" key="3">
    <source>
        <dbReference type="ARBA" id="ARBA00022692"/>
    </source>
</evidence>
<dbReference type="InterPro" id="IPR012485">
    <property type="entry name" value="CENP-I"/>
</dbReference>
<reference evidence="9 10" key="1">
    <citation type="journal article" date="2013" name="PLoS Genet.">
        <title>Comparative genome structure, secondary metabolite, and effector coding capacity across Cochliobolus pathogens.</title>
        <authorList>
            <person name="Condon B.J."/>
            <person name="Leng Y."/>
            <person name="Wu D."/>
            <person name="Bushley K.E."/>
            <person name="Ohm R.A."/>
            <person name="Otillar R."/>
            <person name="Martin J."/>
            <person name="Schackwitz W."/>
            <person name="Grimwood J."/>
            <person name="MohdZainudin N."/>
            <person name="Xue C."/>
            <person name="Wang R."/>
            <person name="Manning V.A."/>
            <person name="Dhillon B."/>
            <person name="Tu Z.J."/>
            <person name="Steffenson B.J."/>
            <person name="Salamov A."/>
            <person name="Sun H."/>
            <person name="Lowry S."/>
            <person name="LaButti K."/>
            <person name="Han J."/>
            <person name="Copeland A."/>
            <person name="Lindquist E."/>
            <person name="Barry K."/>
            <person name="Schmutz J."/>
            <person name="Baker S.E."/>
            <person name="Ciuffetti L.M."/>
            <person name="Grigoriev I.V."/>
            <person name="Zhong S."/>
            <person name="Turgeon B.G."/>
        </authorList>
    </citation>
    <scope>NUCLEOTIDE SEQUENCE [LARGE SCALE GENOMIC DNA]</scope>
    <source>
        <strain evidence="9 10">ATCC 44560</strain>
    </source>
</reference>
<dbReference type="CDD" id="cd22647">
    <property type="entry name" value="CTF3_NTD_HEAT"/>
    <property type="match status" value="1"/>
</dbReference>
<keyword evidence="5 7" id="KW-0472">Membrane</keyword>
<evidence type="ECO:0000256" key="7">
    <source>
        <dbReference type="SAM" id="Phobius"/>
    </source>
</evidence>
<dbReference type="Proteomes" id="UP000054032">
    <property type="component" value="Unassembled WGS sequence"/>
</dbReference>
<dbReference type="RefSeq" id="XP_007689326.1">
    <property type="nucleotide sequence ID" value="XM_007691136.1"/>
</dbReference>
<dbReference type="InterPro" id="IPR018966">
    <property type="entry name" value="VTC_domain"/>
</dbReference>
<comment type="subcellular location">
    <subcellularLocation>
        <location evidence="1">Vacuole membrane</location>
        <topology evidence="1">Multi-pass membrane protein</topology>
    </subcellularLocation>
</comment>
<dbReference type="OrthoDB" id="6493944at2759"/>
<evidence type="ECO:0000256" key="6">
    <source>
        <dbReference type="SAM" id="MobiDB-lite"/>
    </source>
</evidence>
<evidence type="ECO:0000256" key="1">
    <source>
        <dbReference type="ARBA" id="ARBA00004128"/>
    </source>
</evidence>
<dbReference type="InterPro" id="IPR004331">
    <property type="entry name" value="SPX_dom"/>
</dbReference>
<feature type="region of interest" description="Disordered" evidence="6">
    <location>
        <begin position="788"/>
        <end position="823"/>
    </location>
</feature>
<proteinExistence type="predicted"/>
<dbReference type="FunFam" id="3.20.100.30:FF:000002">
    <property type="entry name" value="Vacuolar transporter chaperone"/>
    <property type="match status" value="1"/>
</dbReference>
<dbReference type="PANTHER" id="PTHR46140">
    <property type="entry name" value="VACUOLAR TRANSPORTER CHAPERONE 1-RELATED"/>
    <property type="match status" value="1"/>
</dbReference>
<evidence type="ECO:0000256" key="4">
    <source>
        <dbReference type="ARBA" id="ARBA00022989"/>
    </source>
</evidence>
<dbReference type="GO" id="GO:0033254">
    <property type="term" value="C:vacuolar transporter chaperone complex"/>
    <property type="evidence" value="ECO:0007669"/>
    <property type="project" value="TreeGrafter"/>
</dbReference>
<dbReference type="KEGG" id="bor:COCMIDRAFT_98951"/>
<dbReference type="GO" id="GO:0000776">
    <property type="term" value="C:kinetochore"/>
    <property type="evidence" value="ECO:0007669"/>
    <property type="project" value="InterPro"/>
</dbReference>
<feature type="compositionally biased region" description="Basic and acidic residues" evidence="6">
    <location>
        <begin position="809"/>
        <end position="823"/>
    </location>
</feature>
<dbReference type="eggNOG" id="KOG1161">
    <property type="taxonomic scope" value="Eukaryota"/>
</dbReference>
<sequence length="1513" mass="169915">MHAGTDSGMPSVAEERPTLQETLNLLHQASRTSAKQRTIKVSSIVDVICRYATEGGLDQDALRDVVQLISVKTLLDQTTITTLIKNLYPARRIPRDVVITVVGALGQGKGKPSPGTQDSLVKWLITVHEIIEEQSVLSRLYGVLFGMLDMISISRTSLCHLLSLITRRKHVKPFRIQQLLELSRGLGNEPALQGLLRVYKDYYPDIILGSTSTSRKSFAPRPDDEWRSRIAAVHEASNAVDDSGGEVQNGFKVLRKGPRGSKSSAIPEVHTYHATENSVTLEGIDSVDDFVEKLDRIEPPGQLVSLLTDPLLQKYVDLKPSHISTARIGVWLAACLEEQFEAHRQRAGDDEYLDEILGGLLRYAQYTKTLHPSALAFFREYLPVWNGQDNFDTILGLLSHIDIQSFEEVHAAYLSFVERAIAAQGIPAYPKLINFYTALLQHHMSKAVTDAANRGSESTQTLSRVTTHVATLFTSALVSIPAGLGSDVTSCILSFYELVSTSSKPRVVPIQLPPMHLIYLLTQDASATTFARVCGIVGAYKLAFDRHPKPVKAYYPVEATDTFNYCLRDMYNLLWVARGLVAQDKKSQGLFCDAALRSMLHSYLKKMDREHTIETAFGLSHNAWLAALSAAAWRAMEQDFADKNGLDPNTMVHHRGPVSEKSLEALKRKGGVSVDWDGGSGYKAWVLQWLDERGLGASRLAMKFGTTLRRSVYAPWKDQYIDYDKLKKLLKDNEDDDSWTADDESAFVDELANVQLEKVHNFITDISQKLRDRTSACEKKLEPLAVGIHDDDNTNASGNGEGEGLLAESSKDAPKKPELSQEEREKLLKEVLRELDSITKETKELEAFSRINFTAVIKATKKHDKLRGSSYRLRPFIDARIARHPLHTEDASPLLYRLSALYSFVRQSLDGKSKEALSFNDDSVTGETFNSHKFWVHMDNLFEVKTVILRRLPVLVYNPQTSKVAEGTQRDPTITSIYFDNPDFSLYTDKVNGKPDASSLRLRWYGQLNEKPEIMFEKKVIKEGNAAEEVRFPIKAKYVQPFLEDKYHMEKSIEKMEYRPNKDQQKLDKFKSAVSDIQGFVKEQKLQPMLRANYTRTAFQIPGDDRIRISLDTNLALIREDSLDESRPCRDPDDWHRHDIDGAQLEYPFKNLKKGEVHRFPYALLEIKVKGSQKYEWIEDLMHSHLVKESPRFSKFVHGVAKLFEDNVNTFPFWLSEVDNDIRKEPEKAFDDEQEKKRKAAEDEFAVGSLFGARASPSFRPSIASPVGSPAATRSVPKSASMAAHSQPAVRPSLPTIGSHLSQSQQDRNRDANNNTNVRAEEDSDSDDDVVAGGKTQRGGLAALFPSFSTSKYARRQQRKIQLPPGIRDPGVWIKDQGPVKVEAKVWLANQRTFIKWQHVSVLLASLSLGLYNAAGEGNDIARVLAVVYTCVAAFTLAWGYGMYVYRAKLIRERSGKDFDAITGPLVVCIGLAVALCLNFGFKYNALIKQGHHDHTHHHANATSVNEQMELRI</sequence>
<keyword evidence="4 7" id="KW-1133">Transmembrane helix</keyword>
<name>W6Z352_COCMI</name>
<feature type="transmembrane region" description="Helical" evidence="7">
    <location>
        <begin position="1462"/>
        <end position="1482"/>
    </location>
</feature>
<feature type="compositionally biased region" description="Polar residues" evidence="6">
    <location>
        <begin position="1299"/>
        <end position="1318"/>
    </location>
</feature>
<dbReference type="GO" id="GO:0006799">
    <property type="term" value="P:polyphosphate biosynthetic process"/>
    <property type="evidence" value="ECO:0007669"/>
    <property type="project" value="UniProtKB-ARBA"/>
</dbReference>
<dbReference type="CDD" id="cd07892">
    <property type="entry name" value="PolyPPase_VTC2-3_like"/>
    <property type="match status" value="1"/>
</dbReference>
<dbReference type="Pfam" id="PF02656">
    <property type="entry name" value="DUF202"/>
    <property type="match status" value="1"/>
</dbReference>
<dbReference type="GeneID" id="19129364"/>
<dbReference type="Pfam" id="PF07778">
    <property type="entry name" value="CENP-I"/>
    <property type="match status" value="1"/>
</dbReference>
<organism evidence="9 10">
    <name type="scientific">Bipolaris oryzae ATCC 44560</name>
    <dbReference type="NCBI Taxonomy" id="930090"/>
    <lineage>
        <taxon>Eukaryota</taxon>
        <taxon>Fungi</taxon>
        <taxon>Dikarya</taxon>
        <taxon>Ascomycota</taxon>
        <taxon>Pezizomycotina</taxon>
        <taxon>Dothideomycetes</taxon>
        <taxon>Pleosporomycetidae</taxon>
        <taxon>Pleosporales</taxon>
        <taxon>Pleosporineae</taxon>
        <taxon>Pleosporaceae</taxon>
        <taxon>Bipolaris</taxon>
    </lineage>
</organism>
<keyword evidence="2" id="KW-0926">Vacuole</keyword>
<dbReference type="EMBL" id="KI964010">
    <property type="protein sequence ID" value="EUC44153.1"/>
    <property type="molecule type" value="Genomic_DNA"/>
</dbReference>
<keyword evidence="3 7" id="KW-0812">Transmembrane</keyword>
<feature type="transmembrane region" description="Helical" evidence="7">
    <location>
        <begin position="1397"/>
        <end position="1415"/>
    </location>
</feature>
<evidence type="ECO:0000313" key="10">
    <source>
        <dbReference type="Proteomes" id="UP000054032"/>
    </source>
</evidence>
<keyword evidence="10" id="KW-1185">Reference proteome</keyword>
<dbReference type="GO" id="GO:0000329">
    <property type="term" value="C:fungal-type vacuole membrane"/>
    <property type="evidence" value="ECO:0007669"/>
    <property type="project" value="TreeGrafter"/>
</dbReference>
<dbReference type="CDD" id="cd14480">
    <property type="entry name" value="SPX_VTC2_like"/>
    <property type="match status" value="1"/>
</dbReference>
<dbReference type="InterPro" id="IPR003807">
    <property type="entry name" value="DUF202"/>
</dbReference>
<dbReference type="eggNOG" id="KOG4580">
    <property type="taxonomic scope" value="Eukaryota"/>
</dbReference>
<dbReference type="InterPro" id="IPR051572">
    <property type="entry name" value="VTC_Complex_Subunit"/>
</dbReference>
<dbReference type="HOGENOM" id="CLU_249242_0_0_1"/>
<dbReference type="PANTHER" id="PTHR46140:SF2">
    <property type="entry name" value="VACUOLAR TRANSPORTER CHAPERONE 3 COMPLEX SUBUNIT 3-RELATED"/>
    <property type="match status" value="1"/>
</dbReference>
<dbReference type="PROSITE" id="PS51382">
    <property type="entry name" value="SPX"/>
    <property type="match status" value="1"/>
</dbReference>
<feature type="domain" description="SPX" evidence="8">
    <location>
        <begin position="702"/>
        <end position="877"/>
    </location>
</feature>